<sequence>MLLLRFSLNKSSNLVLFDPQLLWGTKDEIQSIPPFKWFSLLLVPVPNSSPGVDRLLVSLEPLSLLGFGVGPSSNELNLDRTSLRSSGRTSGMSLALAKDKDLRIDDAPSSVEPFRLSPDRWLSDLKLLLLKLLMWLTASLAAH</sequence>
<reference evidence="1" key="1">
    <citation type="submission" date="2023-05" db="EMBL/GenBank/DDBJ databases">
        <authorList>
            <person name="Huff M."/>
        </authorList>
    </citation>
    <scope>NUCLEOTIDE SEQUENCE</scope>
</reference>
<proteinExistence type="predicted"/>
<dbReference type="AlphaFoldDB" id="A0AAD1ZYS5"/>
<accession>A0AAD1ZYS5</accession>
<dbReference type="Proteomes" id="UP000834106">
    <property type="component" value="Chromosome 14"/>
</dbReference>
<keyword evidence="2" id="KW-1185">Reference proteome</keyword>
<organism evidence="1 2">
    <name type="scientific">Fraxinus pennsylvanica</name>
    <dbReference type="NCBI Taxonomy" id="56036"/>
    <lineage>
        <taxon>Eukaryota</taxon>
        <taxon>Viridiplantae</taxon>
        <taxon>Streptophyta</taxon>
        <taxon>Embryophyta</taxon>
        <taxon>Tracheophyta</taxon>
        <taxon>Spermatophyta</taxon>
        <taxon>Magnoliopsida</taxon>
        <taxon>eudicotyledons</taxon>
        <taxon>Gunneridae</taxon>
        <taxon>Pentapetalae</taxon>
        <taxon>asterids</taxon>
        <taxon>lamiids</taxon>
        <taxon>Lamiales</taxon>
        <taxon>Oleaceae</taxon>
        <taxon>Oleeae</taxon>
        <taxon>Fraxinus</taxon>
    </lineage>
</organism>
<evidence type="ECO:0000313" key="2">
    <source>
        <dbReference type="Proteomes" id="UP000834106"/>
    </source>
</evidence>
<dbReference type="EMBL" id="OU503049">
    <property type="protein sequence ID" value="CAI9775860.1"/>
    <property type="molecule type" value="Genomic_DNA"/>
</dbReference>
<evidence type="ECO:0000313" key="1">
    <source>
        <dbReference type="EMBL" id="CAI9775860.1"/>
    </source>
</evidence>
<name>A0AAD1ZYS5_9LAMI</name>
<protein>
    <submittedName>
        <fullName evidence="1">Uncharacterized protein</fullName>
    </submittedName>
</protein>
<gene>
    <name evidence="1" type="ORF">FPE_LOCUS23290</name>
</gene>